<dbReference type="PANTHER" id="PTHR43617:SF20">
    <property type="entry name" value="N-ALPHA-ACETYLTRANSFERASE RIMI"/>
    <property type="match status" value="1"/>
</dbReference>
<sequence>MITIRKVESNEKKIINEIVTIHLKTFDGFFLTFMGRGFLNQMYISYCKHKDSNLLVAEENNQAIGFLAYSSDFSGLYKFMLKTRLIQFAWYSLGAFFRKPTAFMHIIRAFLKPSEAKREDEYVELSSIGVDPKLKSKGVGSLMIDKLKEIVDFSKFSYITLETDAIDNEGAICFYEKNGFKKKRKFKTAEGREMYEYRFNLGEKE</sequence>
<evidence type="ECO:0000313" key="3">
    <source>
        <dbReference type="Proteomes" id="UP001204814"/>
    </source>
</evidence>
<dbReference type="SUPFAM" id="SSF55729">
    <property type="entry name" value="Acyl-CoA N-acyltransferases (Nat)"/>
    <property type="match status" value="1"/>
</dbReference>
<evidence type="ECO:0000313" key="2">
    <source>
        <dbReference type="EMBL" id="MCQ5063073.1"/>
    </source>
</evidence>
<name>A0AAP2UHL3_9FIRM</name>
<reference evidence="2" key="1">
    <citation type="submission" date="2022-06" db="EMBL/GenBank/DDBJ databases">
        <title>Isolation of gut microbiota from human fecal samples.</title>
        <authorList>
            <person name="Pamer E.G."/>
            <person name="Barat B."/>
            <person name="Waligurski E."/>
            <person name="Medina S."/>
            <person name="Paddock L."/>
            <person name="Mostad J."/>
        </authorList>
    </citation>
    <scope>NUCLEOTIDE SEQUENCE</scope>
    <source>
        <strain evidence="2">DFI.6.24</strain>
    </source>
</reference>
<dbReference type="InterPro" id="IPR000182">
    <property type="entry name" value="GNAT_dom"/>
</dbReference>
<dbReference type="RefSeq" id="WP_117347239.1">
    <property type="nucleotide sequence ID" value="NZ_JAJDKX010000030.1"/>
</dbReference>
<dbReference type="EC" id="2.3.1.-" evidence="2"/>
<protein>
    <submittedName>
        <fullName evidence="2">GNAT family N-acetyltransferase</fullName>
        <ecNumber evidence="2">2.3.1.-</ecNumber>
    </submittedName>
</protein>
<dbReference type="Proteomes" id="UP001204814">
    <property type="component" value="Unassembled WGS sequence"/>
</dbReference>
<proteinExistence type="predicted"/>
<dbReference type="InterPro" id="IPR016181">
    <property type="entry name" value="Acyl_CoA_acyltransferase"/>
</dbReference>
<organism evidence="2 3">
    <name type="scientific">Faecalibacillus intestinalis</name>
    <dbReference type="NCBI Taxonomy" id="1982626"/>
    <lineage>
        <taxon>Bacteria</taxon>
        <taxon>Bacillati</taxon>
        <taxon>Bacillota</taxon>
        <taxon>Erysipelotrichia</taxon>
        <taxon>Erysipelotrichales</taxon>
        <taxon>Coprobacillaceae</taxon>
        <taxon>Faecalibacillus</taxon>
    </lineage>
</organism>
<accession>A0AAP2UHL3</accession>
<dbReference type="InterPro" id="IPR050276">
    <property type="entry name" value="MshD_Acetyltransferase"/>
</dbReference>
<feature type="domain" description="N-acetyltransferase" evidence="1">
    <location>
        <begin position="2"/>
        <end position="202"/>
    </location>
</feature>
<dbReference type="PROSITE" id="PS51186">
    <property type="entry name" value="GNAT"/>
    <property type="match status" value="1"/>
</dbReference>
<comment type="caution">
    <text evidence="2">The sequence shown here is derived from an EMBL/GenBank/DDBJ whole genome shotgun (WGS) entry which is preliminary data.</text>
</comment>
<dbReference type="PANTHER" id="PTHR43617">
    <property type="entry name" value="L-AMINO ACID N-ACETYLTRANSFERASE"/>
    <property type="match status" value="1"/>
</dbReference>
<dbReference type="AlphaFoldDB" id="A0AAP2UHL3"/>
<dbReference type="CDD" id="cd04301">
    <property type="entry name" value="NAT_SF"/>
    <property type="match status" value="1"/>
</dbReference>
<keyword evidence="2" id="KW-0012">Acyltransferase</keyword>
<keyword evidence="2" id="KW-0808">Transferase</keyword>
<dbReference type="EMBL" id="JANGBO010000026">
    <property type="protein sequence ID" value="MCQ5063073.1"/>
    <property type="molecule type" value="Genomic_DNA"/>
</dbReference>
<gene>
    <name evidence="2" type="ORF">NE542_14730</name>
</gene>
<dbReference type="GO" id="GO:0016747">
    <property type="term" value="F:acyltransferase activity, transferring groups other than amino-acyl groups"/>
    <property type="evidence" value="ECO:0007669"/>
    <property type="project" value="InterPro"/>
</dbReference>
<evidence type="ECO:0000259" key="1">
    <source>
        <dbReference type="PROSITE" id="PS51186"/>
    </source>
</evidence>
<dbReference type="Pfam" id="PF00583">
    <property type="entry name" value="Acetyltransf_1"/>
    <property type="match status" value="1"/>
</dbReference>
<dbReference type="Gene3D" id="3.40.630.30">
    <property type="match status" value="1"/>
</dbReference>